<name>A0A438XMU3_HELPX</name>
<evidence type="ECO:0000256" key="1">
    <source>
        <dbReference type="ARBA" id="ARBA00023080"/>
    </source>
</evidence>
<gene>
    <name evidence="2" type="ORF">EC518_07480</name>
</gene>
<dbReference type="GO" id="GO:0008829">
    <property type="term" value="F:dCTP deaminase activity"/>
    <property type="evidence" value="ECO:0007669"/>
    <property type="project" value="InterPro"/>
</dbReference>
<dbReference type="EMBL" id="RJGP01000410">
    <property type="protein sequence ID" value="RVZ39003.1"/>
    <property type="molecule type" value="Genomic_DNA"/>
</dbReference>
<comment type="caution">
    <text evidence="2">The sequence shown here is derived from an EMBL/GenBank/DDBJ whole genome shotgun (WGS) entry which is preliminary data.</text>
</comment>
<dbReference type="Proteomes" id="UP000289022">
    <property type="component" value="Unassembled WGS sequence"/>
</dbReference>
<accession>A0A438XMU3</accession>
<keyword evidence="1" id="KW-0546">Nucleotide metabolism</keyword>
<dbReference type="Gene3D" id="2.70.40.10">
    <property type="match status" value="1"/>
</dbReference>
<dbReference type="SUPFAM" id="SSF51283">
    <property type="entry name" value="dUTPase-like"/>
    <property type="match status" value="1"/>
</dbReference>
<dbReference type="Pfam" id="PF22769">
    <property type="entry name" value="DCD"/>
    <property type="match status" value="1"/>
</dbReference>
<sequence length="88" mass="9784">MGLKADSWIKKMSLEHGMISPFCEKQVGKNVISYGLSSYGYDIRVGSEFMLFDNKNALIDPKNFDPNNATKIDASKEGFFILPANAFA</sequence>
<dbReference type="PANTHER" id="PTHR42680:SF3">
    <property type="entry name" value="DCTP DEAMINASE"/>
    <property type="match status" value="1"/>
</dbReference>
<dbReference type="GO" id="GO:0006229">
    <property type="term" value="P:dUTP biosynthetic process"/>
    <property type="evidence" value="ECO:0007669"/>
    <property type="project" value="InterPro"/>
</dbReference>
<dbReference type="PANTHER" id="PTHR42680">
    <property type="entry name" value="DCTP DEAMINASE"/>
    <property type="match status" value="1"/>
</dbReference>
<organism evidence="2 3">
    <name type="scientific">Helicobacter pylori</name>
    <name type="common">Campylobacter pylori</name>
    <dbReference type="NCBI Taxonomy" id="210"/>
    <lineage>
        <taxon>Bacteria</taxon>
        <taxon>Pseudomonadati</taxon>
        <taxon>Campylobacterota</taxon>
        <taxon>Epsilonproteobacteria</taxon>
        <taxon>Campylobacterales</taxon>
        <taxon>Helicobacteraceae</taxon>
        <taxon>Helicobacter</taxon>
    </lineage>
</organism>
<evidence type="ECO:0000313" key="3">
    <source>
        <dbReference type="Proteomes" id="UP000289022"/>
    </source>
</evidence>
<evidence type="ECO:0000313" key="2">
    <source>
        <dbReference type="EMBL" id="RVZ39003.1"/>
    </source>
</evidence>
<reference evidence="2 3" key="1">
    <citation type="submission" date="2018-11" db="EMBL/GenBank/DDBJ databases">
        <title>Genetic determinants and prediction of antibiotic resistance phenotypes in Helicobacter pylori.</title>
        <authorList>
            <person name="Wagner K."/>
        </authorList>
    </citation>
    <scope>NUCLEOTIDE SEQUENCE [LARGE SCALE GENOMIC DNA]</scope>
    <source>
        <strain evidence="2 3">ZH70</strain>
    </source>
</reference>
<dbReference type="AlphaFoldDB" id="A0A438XMU3"/>
<dbReference type="GO" id="GO:0015949">
    <property type="term" value="P:nucleobase-containing small molecule interconversion"/>
    <property type="evidence" value="ECO:0007669"/>
    <property type="project" value="TreeGrafter"/>
</dbReference>
<dbReference type="InterPro" id="IPR011962">
    <property type="entry name" value="dCTP_deaminase"/>
</dbReference>
<protein>
    <submittedName>
        <fullName evidence="2">dCTP deaminase</fullName>
    </submittedName>
</protein>
<proteinExistence type="predicted"/>
<dbReference type="InterPro" id="IPR036157">
    <property type="entry name" value="dUTPase-like_sf"/>
</dbReference>
<feature type="non-terminal residue" evidence="2">
    <location>
        <position position="88"/>
    </location>
</feature>